<protein>
    <submittedName>
        <fullName evidence="1">DYH14 protein</fullName>
    </submittedName>
</protein>
<proteinExistence type="predicted"/>
<organism evidence="1 2">
    <name type="scientific">Haliaeetus albicilla</name>
    <name type="common">White-tailed sea-eagle</name>
    <name type="synonym">Falco albicilla</name>
    <dbReference type="NCBI Taxonomy" id="8969"/>
    <lineage>
        <taxon>Eukaryota</taxon>
        <taxon>Metazoa</taxon>
        <taxon>Chordata</taxon>
        <taxon>Craniata</taxon>
        <taxon>Vertebrata</taxon>
        <taxon>Euteleostomi</taxon>
        <taxon>Archelosauria</taxon>
        <taxon>Archosauria</taxon>
        <taxon>Dinosauria</taxon>
        <taxon>Saurischia</taxon>
        <taxon>Theropoda</taxon>
        <taxon>Coelurosauria</taxon>
        <taxon>Aves</taxon>
        <taxon>Neognathae</taxon>
        <taxon>Neoaves</taxon>
        <taxon>Telluraves</taxon>
        <taxon>Accipitrimorphae</taxon>
        <taxon>Accipitriformes</taxon>
        <taxon>Accipitridae</taxon>
        <taxon>Accipitrinae</taxon>
        <taxon>Haliaeetus</taxon>
    </lineage>
</organism>
<feature type="non-terminal residue" evidence="1">
    <location>
        <position position="1"/>
    </location>
</feature>
<evidence type="ECO:0000313" key="2">
    <source>
        <dbReference type="Proteomes" id="UP000585422"/>
    </source>
</evidence>
<sequence>DEEYLPQMDEQNKMLKEKLVSRLRFEPEKTEVLLMVQGRDTVCEPADSSEKDNSELSSSVEKKYSILRTAVYRVSRERKHKATIKEEGVCFGNVLSRIHKEGREESVCQPTSMSEHETMKLKRSITKLASLMSKNENLKKTFPTASACKGAEMQIAVLEPSGLKKTCEQPKVERSSKKPLRTKILSYDRTEPIVDDVVMHILRLRGKLGWQTKLPSCEWSAREADVAKLQKFTLMKPLLLKDSGEYIYCLQRNRNNFKAPYNPYDLQAVSTNTAMQNKEYWTVTASFVSKFSAGHNLGEMEITPVPQWLHERQLYYKLLNLNFFSNFR</sequence>
<keyword evidence="2" id="KW-1185">Reference proteome</keyword>
<dbReference type="EMBL" id="VZSQ01000010">
    <property type="protein sequence ID" value="NWZ47073.1"/>
    <property type="molecule type" value="Genomic_DNA"/>
</dbReference>
<feature type="non-terminal residue" evidence="1">
    <location>
        <position position="328"/>
    </location>
</feature>
<comment type="caution">
    <text evidence="1">The sequence shown here is derived from an EMBL/GenBank/DDBJ whole genome shotgun (WGS) entry which is preliminary data.</text>
</comment>
<evidence type="ECO:0000313" key="1">
    <source>
        <dbReference type="EMBL" id="NWZ47073.1"/>
    </source>
</evidence>
<reference evidence="1 2" key="1">
    <citation type="submission" date="2019-09" db="EMBL/GenBank/DDBJ databases">
        <title>Bird 10,000 Genomes (B10K) Project - Family phase.</title>
        <authorList>
            <person name="Zhang G."/>
        </authorList>
    </citation>
    <scope>NUCLEOTIDE SEQUENCE [LARGE SCALE GENOMIC DNA]</scope>
    <source>
        <strain evidence="1">OUT-0040</strain>
        <tissue evidence="1">Blood</tissue>
    </source>
</reference>
<dbReference type="OrthoDB" id="424310at2759"/>
<accession>A0A7K7MVY0</accession>
<dbReference type="AlphaFoldDB" id="A0A7K7MVY0"/>
<name>A0A7K7MVY0_HALAL</name>
<gene>
    <name evidence="1" type="primary">Dnah14</name>
    <name evidence="1" type="ORF">HALALB_R05149</name>
</gene>
<dbReference type="Proteomes" id="UP000585422">
    <property type="component" value="Unassembled WGS sequence"/>
</dbReference>